<proteinExistence type="predicted"/>
<organism evidence="1 2">
    <name type="scientific">Stylosanthes scabra</name>
    <dbReference type="NCBI Taxonomy" id="79078"/>
    <lineage>
        <taxon>Eukaryota</taxon>
        <taxon>Viridiplantae</taxon>
        <taxon>Streptophyta</taxon>
        <taxon>Embryophyta</taxon>
        <taxon>Tracheophyta</taxon>
        <taxon>Spermatophyta</taxon>
        <taxon>Magnoliopsida</taxon>
        <taxon>eudicotyledons</taxon>
        <taxon>Gunneridae</taxon>
        <taxon>Pentapetalae</taxon>
        <taxon>rosids</taxon>
        <taxon>fabids</taxon>
        <taxon>Fabales</taxon>
        <taxon>Fabaceae</taxon>
        <taxon>Papilionoideae</taxon>
        <taxon>50 kb inversion clade</taxon>
        <taxon>dalbergioids sensu lato</taxon>
        <taxon>Dalbergieae</taxon>
        <taxon>Pterocarpus clade</taxon>
        <taxon>Stylosanthes</taxon>
    </lineage>
</organism>
<keyword evidence="2" id="KW-1185">Reference proteome</keyword>
<gene>
    <name evidence="1" type="ORF">PIB30_000541</name>
</gene>
<name>A0ABU6W260_9FABA</name>
<comment type="caution">
    <text evidence="1">The sequence shown here is derived from an EMBL/GenBank/DDBJ whole genome shotgun (WGS) entry which is preliminary data.</text>
</comment>
<accession>A0ABU6W260</accession>
<dbReference type="Proteomes" id="UP001341840">
    <property type="component" value="Unassembled WGS sequence"/>
</dbReference>
<evidence type="ECO:0000313" key="1">
    <source>
        <dbReference type="EMBL" id="MED6179429.1"/>
    </source>
</evidence>
<protein>
    <submittedName>
        <fullName evidence="1">Uncharacterized protein</fullName>
    </submittedName>
</protein>
<reference evidence="1 2" key="1">
    <citation type="journal article" date="2023" name="Plants (Basel)">
        <title>Bridging the Gap: Combining Genomics and Transcriptomics Approaches to Understand Stylosanthes scabra, an Orphan Legume from the Brazilian Caatinga.</title>
        <authorList>
            <person name="Ferreira-Neto J.R.C."/>
            <person name="da Silva M.D."/>
            <person name="Binneck E."/>
            <person name="de Melo N.F."/>
            <person name="da Silva R.H."/>
            <person name="de Melo A.L.T.M."/>
            <person name="Pandolfi V."/>
            <person name="Bustamante F.O."/>
            <person name="Brasileiro-Vidal A.C."/>
            <person name="Benko-Iseppon A.M."/>
        </authorList>
    </citation>
    <scope>NUCLEOTIDE SEQUENCE [LARGE SCALE GENOMIC DNA]</scope>
    <source>
        <tissue evidence="1">Leaves</tissue>
    </source>
</reference>
<evidence type="ECO:0000313" key="2">
    <source>
        <dbReference type="Proteomes" id="UP001341840"/>
    </source>
</evidence>
<dbReference type="EMBL" id="JASCZI010181244">
    <property type="protein sequence ID" value="MED6179429.1"/>
    <property type="molecule type" value="Genomic_DNA"/>
</dbReference>
<sequence>MGTAVTGEEGDDGAATRRVGRWLGVGEVEISDLKRNSTRGFRGLEMASLMEYLIVSEVPVSGGFGYVVRAELNTHRV</sequence>